<protein>
    <submittedName>
        <fullName evidence="2">PTS HPr component phosphorylation site</fullName>
    </submittedName>
</protein>
<evidence type="ECO:0000313" key="3">
    <source>
        <dbReference type="Proteomes" id="UP000076717"/>
    </source>
</evidence>
<feature type="domain" description="HPr" evidence="1">
    <location>
        <begin position="1"/>
        <end position="39"/>
    </location>
</feature>
<dbReference type="SUPFAM" id="SSF55594">
    <property type="entry name" value="HPr-like"/>
    <property type="match status" value="1"/>
</dbReference>
<dbReference type="Pfam" id="PF00381">
    <property type="entry name" value="PTS-HPr"/>
    <property type="match status" value="1"/>
</dbReference>
<dbReference type="Proteomes" id="UP000076717">
    <property type="component" value="Unassembled WGS sequence"/>
</dbReference>
<gene>
    <name evidence="2" type="ORF">ACH61_03251</name>
</gene>
<dbReference type="PATRIC" id="fig|1671680.3.peg.3556"/>
<dbReference type="InterPro" id="IPR000032">
    <property type="entry name" value="HPr-like"/>
</dbReference>
<organism evidence="2 3">
    <name type="scientific">Rathayibacter tanaceti</name>
    <dbReference type="NCBI Taxonomy" id="1671680"/>
    <lineage>
        <taxon>Bacteria</taxon>
        <taxon>Bacillati</taxon>
        <taxon>Actinomycetota</taxon>
        <taxon>Actinomycetes</taxon>
        <taxon>Micrococcales</taxon>
        <taxon>Microbacteriaceae</taxon>
        <taxon>Rathayibacter</taxon>
    </lineage>
</organism>
<accession>A0A166GZF9</accession>
<name>A0A166GZF9_9MICO</name>
<proteinExistence type="predicted"/>
<evidence type="ECO:0000313" key="2">
    <source>
        <dbReference type="EMBL" id="KZX19654.1"/>
    </source>
</evidence>
<reference evidence="2 3" key="1">
    <citation type="submission" date="2015-08" db="EMBL/GenBank/DDBJ databases">
        <title>Draft Genome Sequence of Rathayibacter sp. Strain VKM Ac-2596 Isolated from Leaf Gall Induced by Plant-Parasitic Nematodes.</title>
        <authorList>
            <person name="Vasilenko O.V."/>
            <person name="Starodumova I.P."/>
            <person name="Tarlachkov S.V."/>
            <person name="Dorofeeva L.V."/>
            <person name="Evtushenko L.I."/>
        </authorList>
    </citation>
    <scope>NUCLEOTIDE SEQUENCE [LARGE SCALE GENOMIC DNA]</scope>
    <source>
        <strain evidence="2 3">VKM Ac-2596</strain>
    </source>
</reference>
<dbReference type="Gene3D" id="3.30.1340.10">
    <property type="entry name" value="HPr-like"/>
    <property type="match status" value="1"/>
</dbReference>
<keyword evidence="3" id="KW-1185">Reference proteome</keyword>
<sequence length="39" mass="3976">MMSLGLDRGDEVVLTATGPQAEEAVGRLAALVESGFGEV</sequence>
<comment type="caution">
    <text evidence="2">The sequence shown here is derived from an EMBL/GenBank/DDBJ whole genome shotgun (WGS) entry which is preliminary data.</text>
</comment>
<dbReference type="AlphaFoldDB" id="A0A166GZF9"/>
<dbReference type="EMBL" id="LIIN01000289">
    <property type="protein sequence ID" value="KZX19654.1"/>
    <property type="molecule type" value="Genomic_DNA"/>
</dbReference>
<dbReference type="PROSITE" id="PS51350">
    <property type="entry name" value="PTS_HPR_DOM"/>
    <property type="match status" value="1"/>
</dbReference>
<dbReference type="InterPro" id="IPR035895">
    <property type="entry name" value="HPr-like_sf"/>
</dbReference>
<evidence type="ECO:0000259" key="1">
    <source>
        <dbReference type="PROSITE" id="PS51350"/>
    </source>
</evidence>